<dbReference type="AlphaFoldDB" id="F1YKX2"/>
<dbReference type="Gene3D" id="3.10.450.50">
    <property type="match status" value="1"/>
</dbReference>
<evidence type="ECO:0000313" key="3">
    <source>
        <dbReference type="Proteomes" id="UP000035065"/>
    </source>
</evidence>
<gene>
    <name evidence="2" type="ORF">SCNU_12797</name>
</gene>
<keyword evidence="2" id="KW-0378">Hydrolase</keyword>
<comment type="caution">
    <text evidence="2">The sequence shown here is derived from an EMBL/GenBank/DDBJ whole genome shotgun (WGS) entry which is preliminary data.</text>
</comment>
<dbReference type="Proteomes" id="UP000035065">
    <property type="component" value="Unassembled WGS sequence"/>
</dbReference>
<dbReference type="InterPro" id="IPR032710">
    <property type="entry name" value="NTF2-like_dom_sf"/>
</dbReference>
<dbReference type="InterPro" id="IPR013100">
    <property type="entry name" value="LEH"/>
</dbReference>
<dbReference type="RefSeq" id="WP_009679772.1">
    <property type="nucleotide sequence ID" value="NZ_AEUD01000010.1"/>
</dbReference>
<dbReference type="OrthoDB" id="9781757at2"/>
<protein>
    <submittedName>
        <fullName evidence="2">Limonene-12-epoxide hydrolase</fullName>
    </submittedName>
</protein>
<accession>F1YKX2</accession>
<dbReference type="STRING" id="644548.SCNU_12797"/>
<evidence type="ECO:0000259" key="1">
    <source>
        <dbReference type="Pfam" id="PF07858"/>
    </source>
</evidence>
<proteinExistence type="predicted"/>
<organism evidence="2 3">
    <name type="scientific">Gordonia neofelifaecis NRRL B-59395</name>
    <dbReference type="NCBI Taxonomy" id="644548"/>
    <lineage>
        <taxon>Bacteria</taxon>
        <taxon>Bacillati</taxon>
        <taxon>Actinomycetota</taxon>
        <taxon>Actinomycetes</taxon>
        <taxon>Mycobacteriales</taxon>
        <taxon>Gordoniaceae</taxon>
        <taxon>Gordonia</taxon>
    </lineage>
</organism>
<feature type="domain" description="Limonene-1,2-epoxide hydrolase" evidence="1">
    <location>
        <begin position="6"/>
        <end position="126"/>
    </location>
</feature>
<dbReference type="EMBL" id="AEUD01000010">
    <property type="protein sequence ID" value="EGD54766.1"/>
    <property type="molecule type" value="Genomic_DNA"/>
</dbReference>
<reference evidence="2 3" key="1">
    <citation type="journal article" date="2011" name="J. Bacteriol.">
        <title>Draft Genome Sequence of Gordonia neofelifaecis NRRL B-59395, a Cholesterol-Degrading Actinomycete.</title>
        <authorList>
            <person name="Ge F."/>
            <person name="Li W."/>
            <person name="Chen G."/>
            <person name="Liu Y."/>
            <person name="Zhang G."/>
            <person name="Yong B."/>
            <person name="Wang Q."/>
            <person name="Wang N."/>
            <person name="Huang Z."/>
            <person name="Li W."/>
            <person name="Wang J."/>
            <person name="Wu C."/>
            <person name="Xie Q."/>
            <person name="Liu G."/>
        </authorList>
    </citation>
    <scope>NUCLEOTIDE SEQUENCE [LARGE SCALE GENOMIC DNA]</scope>
    <source>
        <strain evidence="2 3">NRRL B-59395</strain>
    </source>
</reference>
<dbReference type="eggNOG" id="COG4308">
    <property type="taxonomic scope" value="Bacteria"/>
</dbReference>
<keyword evidence="3" id="KW-1185">Reference proteome</keyword>
<dbReference type="GO" id="GO:0016787">
    <property type="term" value="F:hydrolase activity"/>
    <property type="evidence" value="ECO:0007669"/>
    <property type="project" value="UniProtKB-KW"/>
</dbReference>
<dbReference type="Pfam" id="PF07858">
    <property type="entry name" value="LEH"/>
    <property type="match status" value="1"/>
</dbReference>
<sequence>MTSQKPTDLVHAFFADLAQGRVDAALERVDDDIVYTNVSLPTVRGKRRFAKVMYGLNGDRVGFDARILAIAADEDGVVLTERIDELRIGPLRMQFWVCGRNEVREGRIAVWRDYFDFWNCTRAFVRGVAAVIVPSLHRPLADPVSEYAIDAVGSR</sequence>
<evidence type="ECO:0000313" key="2">
    <source>
        <dbReference type="EMBL" id="EGD54766.1"/>
    </source>
</evidence>
<dbReference type="SUPFAM" id="SSF54427">
    <property type="entry name" value="NTF2-like"/>
    <property type="match status" value="1"/>
</dbReference>
<name>F1YKX2_9ACTN</name>